<dbReference type="EMBL" id="DVMW01000026">
    <property type="protein sequence ID" value="HIU35709.1"/>
    <property type="molecule type" value="Genomic_DNA"/>
</dbReference>
<accession>A0A9D1LDI6</accession>
<dbReference type="Pfam" id="PF12953">
    <property type="entry name" value="DUF3842"/>
    <property type="match status" value="1"/>
</dbReference>
<proteinExistence type="predicted"/>
<gene>
    <name evidence="1" type="ORF">IAC53_03770</name>
</gene>
<dbReference type="InterPro" id="IPR024208">
    <property type="entry name" value="DUF3842"/>
</dbReference>
<evidence type="ECO:0000313" key="2">
    <source>
        <dbReference type="Proteomes" id="UP000824071"/>
    </source>
</evidence>
<name>A0A9D1LDI6_9FIRM</name>
<reference evidence="1" key="1">
    <citation type="submission" date="2020-10" db="EMBL/GenBank/DDBJ databases">
        <authorList>
            <person name="Gilroy R."/>
        </authorList>
    </citation>
    <scope>NUCLEOTIDE SEQUENCE</scope>
    <source>
        <strain evidence="1">ChiGjej1B1-19959</strain>
    </source>
</reference>
<sequence>MQILIIDGHGGQLGAQLVKAVSAQFPKAGLTAVGTNAVATAAMLKAGAETAATGENPVLVACRRADVILGPIGIVIADALQGEVTPRMAAAVGQADAVRILLPMNRCGNLVAGVQDVSTKALIEDAVLKLRDVLAGQG</sequence>
<evidence type="ECO:0000313" key="1">
    <source>
        <dbReference type="EMBL" id="HIU35709.1"/>
    </source>
</evidence>
<protein>
    <submittedName>
        <fullName evidence="1">DUF3842 family protein</fullName>
    </submittedName>
</protein>
<organism evidence="1 2">
    <name type="scientific">Candidatus Fimenecus excrementigallinarum</name>
    <dbReference type="NCBI Taxonomy" id="2840816"/>
    <lineage>
        <taxon>Bacteria</taxon>
        <taxon>Bacillati</taxon>
        <taxon>Bacillota</taxon>
        <taxon>Clostridia</taxon>
        <taxon>Candidatus Fimenecus</taxon>
    </lineage>
</organism>
<dbReference type="AlphaFoldDB" id="A0A9D1LDI6"/>
<dbReference type="Proteomes" id="UP000824071">
    <property type="component" value="Unassembled WGS sequence"/>
</dbReference>
<comment type="caution">
    <text evidence="1">The sequence shown here is derived from an EMBL/GenBank/DDBJ whole genome shotgun (WGS) entry which is preliminary data.</text>
</comment>
<reference evidence="1" key="2">
    <citation type="journal article" date="2021" name="PeerJ">
        <title>Extensive microbial diversity within the chicken gut microbiome revealed by metagenomics and culture.</title>
        <authorList>
            <person name="Gilroy R."/>
            <person name="Ravi A."/>
            <person name="Getino M."/>
            <person name="Pursley I."/>
            <person name="Horton D.L."/>
            <person name="Alikhan N.F."/>
            <person name="Baker D."/>
            <person name="Gharbi K."/>
            <person name="Hall N."/>
            <person name="Watson M."/>
            <person name="Adriaenssens E.M."/>
            <person name="Foster-Nyarko E."/>
            <person name="Jarju S."/>
            <person name="Secka A."/>
            <person name="Antonio M."/>
            <person name="Oren A."/>
            <person name="Chaudhuri R.R."/>
            <person name="La Ragione R."/>
            <person name="Hildebrand F."/>
            <person name="Pallen M.J."/>
        </authorList>
    </citation>
    <scope>NUCLEOTIDE SEQUENCE</scope>
    <source>
        <strain evidence="1">ChiGjej1B1-19959</strain>
    </source>
</reference>